<evidence type="ECO:0000256" key="7">
    <source>
        <dbReference type="ARBA" id="ARBA00022660"/>
    </source>
</evidence>
<keyword evidence="7 18" id="KW-0679">Respiratory chain</keyword>
<evidence type="ECO:0000256" key="8">
    <source>
        <dbReference type="ARBA" id="ARBA00022692"/>
    </source>
</evidence>
<comment type="subcellular location">
    <subcellularLocation>
        <location evidence="2 18">Mitochondrion inner membrane</location>
        <topology evidence="2 18">Multi-pass membrane protein</topology>
    </subcellularLocation>
</comment>
<dbReference type="InterPro" id="IPR050175">
    <property type="entry name" value="Complex_I_Subunit_2"/>
</dbReference>
<evidence type="ECO:0000256" key="14">
    <source>
        <dbReference type="ARBA" id="ARBA00023075"/>
    </source>
</evidence>
<feature type="domain" description="NADH:quinone oxidoreductase/Mrp antiporter transmembrane" evidence="19">
    <location>
        <begin position="33"/>
        <end position="292"/>
    </location>
</feature>
<evidence type="ECO:0000256" key="17">
    <source>
        <dbReference type="ARBA" id="ARBA00049551"/>
    </source>
</evidence>
<evidence type="ECO:0000256" key="13">
    <source>
        <dbReference type="ARBA" id="ARBA00023027"/>
    </source>
</evidence>
<comment type="similarity">
    <text evidence="3 18">Belongs to the complex I subunit 2 family.</text>
</comment>
<geneLocation type="mitochondrion" evidence="20"/>
<keyword evidence="13 18" id="KW-0520">NAD</keyword>
<evidence type="ECO:0000256" key="2">
    <source>
        <dbReference type="ARBA" id="ARBA00004448"/>
    </source>
</evidence>
<dbReference type="EC" id="7.1.1.2" evidence="4 18"/>
<comment type="function">
    <text evidence="1">Core subunit of the mitochondrial membrane respiratory chain NADH dehydrogenase (Complex I) that is believed to belong to the minimal assembly required for catalysis. Complex I functions in the transfer of electrons from NADH to the respiratory chain. The immediate electron acceptor for the enzyme is believed to be ubiquinone.</text>
</comment>
<organism evidence="20">
    <name type="scientific">Corynis sp</name>
    <dbReference type="NCBI Taxonomy" id="2983160"/>
    <lineage>
        <taxon>Eukaryota</taxon>
        <taxon>Metazoa</taxon>
        <taxon>Ecdysozoa</taxon>
        <taxon>Arthropoda</taxon>
        <taxon>Hexapoda</taxon>
        <taxon>Insecta</taxon>
        <taxon>Pterygota</taxon>
        <taxon>Neoptera</taxon>
        <taxon>Endopterygota</taxon>
        <taxon>Hymenoptera</taxon>
        <taxon>Tenthredinoidea</taxon>
        <taxon>Cimbicidae</taxon>
        <taxon>Corynis</taxon>
    </lineage>
</organism>
<keyword evidence="15 18" id="KW-0496">Mitochondrion</keyword>
<keyword evidence="11 18" id="KW-0249">Electron transport</keyword>
<evidence type="ECO:0000313" key="20">
    <source>
        <dbReference type="EMBL" id="UXW64251.1"/>
    </source>
</evidence>
<dbReference type="PRINTS" id="PR01436">
    <property type="entry name" value="NADHDHGNASE2"/>
</dbReference>
<evidence type="ECO:0000256" key="9">
    <source>
        <dbReference type="ARBA" id="ARBA00022792"/>
    </source>
</evidence>
<evidence type="ECO:0000256" key="16">
    <source>
        <dbReference type="ARBA" id="ARBA00023136"/>
    </source>
</evidence>
<dbReference type="PANTHER" id="PTHR46552:SF1">
    <property type="entry name" value="NADH-UBIQUINONE OXIDOREDUCTASE CHAIN 2"/>
    <property type="match status" value="1"/>
</dbReference>
<feature type="transmembrane region" description="Helical" evidence="18">
    <location>
        <begin position="199"/>
        <end position="220"/>
    </location>
</feature>
<gene>
    <name evidence="20" type="primary">ND2</name>
</gene>
<keyword evidence="14 18" id="KW-0830">Ubiquinone</keyword>
<proteinExistence type="inferred from homology"/>
<feature type="transmembrane region" description="Helical" evidence="18">
    <location>
        <begin position="322"/>
        <end position="344"/>
    </location>
</feature>
<keyword evidence="10 18" id="KW-1278">Translocase</keyword>
<accession>A0A977XTL4</accession>
<keyword evidence="8 18" id="KW-0812">Transmembrane</keyword>
<comment type="catalytic activity">
    <reaction evidence="17 18">
        <text>a ubiquinone + NADH + 5 H(+)(in) = a ubiquinol + NAD(+) + 4 H(+)(out)</text>
        <dbReference type="Rhea" id="RHEA:29091"/>
        <dbReference type="Rhea" id="RHEA-COMP:9565"/>
        <dbReference type="Rhea" id="RHEA-COMP:9566"/>
        <dbReference type="ChEBI" id="CHEBI:15378"/>
        <dbReference type="ChEBI" id="CHEBI:16389"/>
        <dbReference type="ChEBI" id="CHEBI:17976"/>
        <dbReference type="ChEBI" id="CHEBI:57540"/>
        <dbReference type="ChEBI" id="CHEBI:57945"/>
        <dbReference type="EC" id="7.1.1.2"/>
    </reaction>
</comment>
<comment type="function">
    <text evidence="18">Core subunit of the mitochondrial membrane respiratory chain NADH dehydrogenase (Complex I) which catalyzes electron transfer from NADH through the respiratory chain, using ubiquinone as an electron acceptor. Essential for the catalytic activity and assembly of complex I.</text>
</comment>
<sequence length="347" mass="41109">MIKYFFKKKIQKKWNKNLLMIFLILGSLITMNSSTWLSAWMGMELNLLCFIPIMKKKNLKNTNSMMIYFIVQASSSTLLLMTIFLIKMEFMLLKLNLMMSMIQISLMMKLGSAPFHWWMPKIMNFLNWKNCFILMTWQKIAPICLMHMTIFSKFIYLSIFYSAFLGSILGINQLSIKLILSYSSINHLAWLLISIKLNFYLFMIYFSIYSLNILSICFILNNLNFSYLSELYNKNNSKITMFMKLILMSLFFSLSGLPPFLGFLPKLFVLIYMMMNSLYMESFIMIIFTLITISYYFNPLMNMIMLIKTNLKFNTNNNYNKLFIVISIYSTLNLIILMPLMWILPLN</sequence>
<feature type="transmembrane region" description="Helical" evidence="18">
    <location>
        <begin position="241"/>
        <end position="263"/>
    </location>
</feature>
<feature type="transmembrane region" description="Helical" evidence="18">
    <location>
        <begin position="283"/>
        <end position="301"/>
    </location>
</feature>
<keyword evidence="12 18" id="KW-1133">Transmembrane helix</keyword>
<evidence type="ECO:0000256" key="5">
    <source>
        <dbReference type="ARBA" id="ARBA00021008"/>
    </source>
</evidence>
<evidence type="ECO:0000256" key="11">
    <source>
        <dbReference type="ARBA" id="ARBA00022982"/>
    </source>
</evidence>
<dbReference type="InterPro" id="IPR001750">
    <property type="entry name" value="ND/Mrp_TM"/>
</dbReference>
<evidence type="ECO:0000256" key="6">
    <source>
        <dbReference type="ARBA" id="ARBA00022448"/>
    </source>
</evidence>
<evidence type="ECO:0000256" key="18">
    <source>
        <dbReference type="RuleBase" id="RU003403"/>
    </source>
</evidence>
<keyword evidence="9 18" id="KW-0999">Mitochondrion inner membrane</keyword>
<evidence type="ECO:0000256" key="10">
    <source>
        <dbReference type="ARBA" id="ARBA00022967"/>
    </source>
</evidence>
<feature type="transmembrane region" description="Helical" evidence="18">
    <location>
        <begin position="65"/>
        <end position="86"/>
    </location>
</feature>
<reference evidence="20" key="1">
    <citation type="submission" date="2021-11" db="EMBL/GenBank/DDBJ databases">
        <title>The mitochondrial genome of Corynis zhengi.</title>
        <authorList>
            <person name="Niu G."/>
        </authorList>
    </citation>
    <scope>NUCLEOTIDE SEQUENCE</scope>
    <source>
        <strain evidence="20">CSCS-Hym-MC0176</strain>
    </source>
</reference>
<evidence type="ECO:0000256" key="12">
    <source>
        <dbReference type="ARBA" id="ARBA00022989"/>
    </source>
</evidence>
<dbReference type="GO" id="GO:0006120">
    <property type="term" value="P:mitochondrial electron transport, NADH to ubiquinone"/>
    <property type="evidence" value="ECO:0007669"/>
    <property type="project" value="InterPro"/>
</dbReference>
<dbReference type="Pfam" id="PF00361">
    <property type="entry name" value="Proton_antipo_M"/>
    <property type="match status" value="1"/>
</dbReference>
<keyword evidence="6" id="KW-0813">Transport</keyword>
<protein>
    <recommendedName>
        <fullName evidence="5 18">NADH-ubiquinone oxidoreductase chain 2</fullName>
        <ecNumber evidence="4 18">7.1.1.2</ecNumber>
    </recommendedName>
</protein>
<dbReference type="GO" id="GO:0005743">
    <property type="term" value="C:mitochondrial inner membrane"/>
    <property type="evidence" value="ECO:0007669"/>
    <property type="project" value="UniProtKB-SubCell"/>
</dbReference>
<dbReference type="AlphaFoldDB" id="A0A977XTL4"/>
<evidence type="ECO:0000256" key="3">
    <source>
        <dbReference type="ARBA" id="ARBA00007012"/>
    </source>
</evidence>
<dbReference type="InterPro" id="IPR003917">
    <property type="entry name" value="NADH_UbQ_OxRdtase_chain2"/>
</dbReference>
<name>A0A977XTL4_9HYME</name>
<keyword evidence="16 18" id="KW-0472">Membrane</keyword>
<evidence type="ECO:0000259" key="19">
    <source>
        <dbReference type="Pfam" id="PF00361"/>
    </source>
</evidence>
<dbReference type="PANTHER" id="PTHR46552">
    <property type="entry name" value="NADH-UBIQUINONE OXIDOREDUCTASE CHAIN 2"/>
    <property type="match status" value="1"/>
</dbReference>
<dbReference type="EMBL" id="OL549451">
    <property type="protein sequence ID" value="UXW64251.1"/>
    <property type="molecule type" value="Genomic_DNA"/>
</dbReference>
<dbReference type="GO" id="GO:0008137">
    <property type="term" value="F:NADH dehydrogenase (ubiquinone) activity"/>
    <property type="evidence" value="ECO:0007669"/>
    <property type="project" value="UniProtKB-EC"/>
</dbReference>
<evidence type="ECO:0000256" key="4">
    <source>
        <dbReference type="ARBA" id="ARBA00012944"/>
    </source>
</evidence>
<evidence type="ECO:0000256" key="15">
    <source>
        <dbReference type="ARBA" id="ARBA00023128"/>
    </source>
</evidence>
<evidence type="ECO:0000256" key="1">
    <source>
        <dbReference type="ARBA" id="ARBA00003257"/>
    </source>
</evidence>